<reference evidence="9 20" key="8">
    <citation type="submission" date="2023-11" db="EMBL/GenBank/DDBJ databases">
        <title>Detection of rare carbapenemases in Enterobacterales - comparison of two colorimetric and two CIM-based carbapenemase assays.</title>
        <authorList>
            <person name="Schaffarczyk L."/>
            <person name="Noster J."/>
            <person name="Stelzer Y."/>
            <person name="Sattler J."/>
            <person name="Gatermann S."/>
            <person name="Hamprecht A."/>
        </authorList>
    </citation>
    <scope>NUCLEOTIDE SEQUENCE [LARGE SCALE GENOMIC DNA]</scope>
    <source>
        <strain evidence="9 20">CIM-Carb-136</strain>
    </source>
</reference>
<keyword evidence="5 7" id="KW-1133">Transmembrane helix</keyword>
<dbReference type="InterPro" id="IPR007140">
    <property type="entry name" value="DUF350"/>
</dbReference>
<name>A0A0A5KTK1_SERMA</name>
<dbReference type="Proteomes" id="UP000050489">
    <property type="component" value="Unassembled WGS sequence"/>
</dbReference>
<reference evidence="12 17" key="2">
    <citation type="submission" date="2016-09" db="EMBL/GenBank/DDBJ databases">
        <title>Serratia marcescens MSU-97 and epiphytic antimycotic-producing bacteria.</title>
        <authorList>
            <person name="Matilla M.A."/>
        </authorList>
    </citation>
    <scope>NUCLEOTIDE SEQUENCE [LARGE SCALE GENOMIC DNA]</scope>
    <source>
        <strain evidence="12 17">MSU-97</strain>
    </source>
</reference>
<evidence type="ECO:0000313" key="18">
    <source>
        <dbReference type="Proteomes" id="UP000237365"/>
    </source>
</evidence>
<dbReference type="EMBL" id="PQGI01000012">
    <property type="protein sequence ID" value="POP15892.1"/>
    <property type="molecule type" value="Genomic_DNA"/>
</dbReference>
<reference evidence="8 19" key="7">
    <citation type="submission" date="2018-05" db="EMBL/GenBank/DDBJ databases">
        <title>Klebsiella quasipneumonaiae provides a window into carbapenemase gene transfer, plasmid rearrangements and nosocomial acquisition from the hospital environment.</title>
        <authorList>
            <person name="Mathers A.J."/>
            <person name="Vegesana K."/>
            <person name="Stoesser N."/>
            <person name="Crook D."/>
            <person name="Vaughan A."/>
            <person name="Barry K."/>
            <person name="Parikh H."/>
            <person name="Sebra R."/>
            <person name="Kotay S."/>
            <person name="Walker A.S."/>
            <person name="Sheppard A.E."/>
        </authorList>
    </citation>
    <scope>NUCLEOTIDE SEQUENCE [LARGE SCALE GENOMIC DNA]</scope>
    <source>
        <strain evidence="8 19">CAV1761</strain>
    </source>
</reference>
<evidence type="ECO:0000256" key="3">
    <source>
        <dbReference type="ARBA" id="ARBA00022475"/>
    </source>
</evidence>
<evidence type="ECO:0000313" key="11">
    <source>
        <dbReference type="EMBL" id="OCO78898.1"/>
    </source>
</evidence>
<keyword evidence="4 7" id="KW-0812">Transmembrane</keyword>
<evidence type="ECO:0000313" key="12">
    <source>
        <dbReference type="EMBL" id="OKB67287.1"/>
    </source>
</evidence>
<reference evidence="10 18" key="9">
    <citation type="submission" date="2024-07" db="EMBL/GenBank/DDBJ databases">
        <title>Making a pathogen? Evaluating the impact of protist predation on the evolution of virulence in Serratia marcescens.</title>
        <authorList>
            <person name="Hopkins H."/>
            <person name="Lopezguerra C."/>
            <person name="Lau M.-J."/>
        </authorList>
    </citation>
    <scope>NUCLEOTIDE SEQUENCE [LARGE SCALE GENOMIC DNA]</scope>
    <source>
        <strain evidence="10 18">KZ19</strain>
    </source>
</reference>
<evidence type="ECO:0000313" key="14">
    <source>
        <dbReference type="EMBL" id="POP15892.1"/>
    </source>
</evidence>
<evidence type="ECO:0000256" key="5">
    <source>
        <dbReference type="ARBA" id="ARBA00022989"/>
    </source>
</evidence>
<evidence type="ECO:0000256" key="7">
    <source>
        <dbReference type="SAM" id="Phobius"/>
    </source>
</evidence>
<evidence type="ECO:0000313" key="19">
    <source>
        <dbReference type="Proteomes" id="UP000245399"/>
    </source>
</evidence>
<keyword evidence="3" id="KW-1003">Cell membrane</keyword>
<dbReference type="OrthoDB" id="5573330at2"/>
<dbReference type="GO" id="GO:0005886">
    <property type="term" value="C:plasma membrane"/>
    <property type="evidence" value="ECO:0007669"/>
    <property type="project" value="UniProtKB-SubCell"/>
</dbReference>
<dbReference type="EMBL" id="JAXABG010000002">
    <property type="protein sequence ID" value="MDX7081792.1"/>
    <property type="molecule type" value="Genomic_DNA"/>
</dbReference>
<dbReference type="Proteomes" id="UP000245399">
    <property type="component" value="Chromosome"/>
</dbReference>
<evidence type="ECO:0000313" key="20">
    <source>
        <dbReference type="Proteomes" id="UP001275057"/>
    </source>
</evidence>
<feature type="transmembrane region" description="Helical" evidence="7">
    <location>
        <begin position="76"/>
        <end position="97"/>
    </location>
</feature>
<evidence type="ECO:0000256" key="2">
    <source>
        <dbReference type="ARBA" id="ARBA00005779"/>
    </source>
</evidence>
<dbReference type="GeneID" id="98186228"/>
<evidence type="ECO:0000313" key="9">
    <source>
        <dbReference type="EMBL" id="MDX7081792.1"/>
    </source>
</evidence>
<accession>A0A0A5KTK1</accession>
<proteinExistence type="inferred from homology"/>
<feature type="transmembrane region" description="Helical" evidence="7">
    <location>
        <begin position="48"/>
        <end position="70"/>
    </location>
</feature>
<dbReference type="Proteomes" id="UP001275057">
    <property type="component" value="Unassembled WGS sequence"/>
</dbReference>
<sequence>MDILSALAAFASYFFSGFAMILVFLFVYTRITPHDEWALIKADNQSAAFAFIGACLGYVIPLASAAINSISLLDYLLWGVVALVVQLLLFAAVKIYMPRISDKIEANHLAAGIFLGGVSVSGGVLNAACMSY</sequence>
<evidence type="ECO:0000256" key="1">
    <source>
        <dbReference type="ARBA" id="ARBA00004651"/>
    </source>
</evidence>
<comment type="subcellular location">
    <subcellularLocation>
        <location evidence="1">Cell membrane</location>
        <topology evidence="1">Multi-pass membrane protein</topology>
    </subcellularLocation>
</comment>
<dbReference type="Pfam" id="PF03994">
    <property type="entry name" value="DUF350"/>
    <property type="match status" value="1"/>
</dbReference>
<dbReference type="PANTHER" id="PTHR40043">
    <property type="entry name" value="UPF0719 INNER MEMBRANE PROTEIN YJFL"/>
    <property type="match status" value="1"/>
</dbReference>
<organism evidence="12 17">
    <name type="scientific">Serratia marcescens</name>
    <dbReference type="NCBI Taxonomy" id="615"/>
    <lineage>
        <taxon>Bacteria</taxon>
        <taxon>Pseudomonadati</taxon>
        <taxon>Pseudomonadota</taxon>
        <taxon>Gammaproteobacteria</taxon>
        <taxon>Enterobacterales</taxon>
        <taxon>Yersiniaceae</taxon>
        <taxon>Serratia</taxon>
    </lineage>
</organism>
<feature type="transmembrane region" description="Helical" evidence="7">
    <location>
        <begin position="109"/>
        <end position="128"/>
    </location>
</feature>
<evidence type="ECO:0000256" key="6">
    <source>
        <dbReference type="ARBA" id="ARBA00023136"/>
    </source>
</evidence>
<keyword evidence="6 7" id="KW-0472">Membrane</keyword>
<evidence type="ECO:0000313" key="13">
    <source>
        <dbReference type="EMBL" id="PNO62727.1"/>
    </source>
</evidence>
<reference evidence="14" key="6">
    <citation type="submission" date="2018-01" db="EMBL/GenBank/DDBJ databases">
        <title>The opportunistic pathogen Serratia marcescens is an overlooked threat to honeybees.</title>
        <authorList>
            <person name="Raymann K."/>
            <person name="Shaffer Z."/>
            <person name="Coon K."/>
            <person name="Salisbury S."/>
            <person name="Moran N.A."/>
        </authorList>
    </citation>
    <scope>NUCLEOTIDE SEQUENCE [LARGE SCALE GENOMIC DNA]</scope>
    <source>
        <strain evidence="14">KZ19</strain>
    </source>
</reference>
<dbReference type="AlphaFoldDB" id="A0A0A5KTK1"/>
<gene>
    <name evidence="11" type="ORF">AN695_0208425</name>
    <name evidence="12" type="ORF">BHU62_07280</name>
    <name evidence="10" type="ORF">C3R40_021285</name>
    <name evidence="14" type="ORF">C3R40_16170</name>
    <name evidence="8" type="ORF">DKC05_13265</name>
    <name evidence="13" type="ORF">MC70_025315</name>
    <name evidence="9" type="ORF">SJ435_05265</name>
</gene>
<reference evidence="10 18" key="10">
    <citation type="submission" date="2024-07" db="EMBL/GenBank/DDBJ databases">
        <authorList>
            <person name="Raymann K."/>
        </authorList>
    </citation>
    <scope>NUCLEOTIDE SEQUENCE [LARGE SCALE GENOMIC DNA]</scope>
    <source>
        <strain evidence="10 18">KZ19</strain>
    </source>
</reference>
<evidence type="ECO:0000313" key="17">
    <source>
        <dbReference type="Proteomes" id="UP000185770"/>
    </source>
</evidence>
<dbReference type="Proteomes" id="UP000185770">
    <property type="component" value="Unassembled WGS sequence"/>
</dbReference>
<protein>
    <submittedName>
        <fullName evidence="8">DUF350 domain-containing protein</fullName>
    </submittedName>
</protein>
<dbReference type="EMBL" id="MJAO01000006">
    <property type="protein sequence ID" value="OKB67287.1"/>
    <property type="molecule type" value="Genomic_DNA"/>
</dbReference>
<dbReference type="PATRIC" id="fig|615.101.peg.1315"/>
<dbReference type="RefSeq" id="WP_015376394.1">
    <property type="nucleotide sequence ID" value="NZ_BRPU01000014.1"/>
</dbReference>
<dbReference type="EMBL" id="JTBC02000014">
    <property type="protein sequence ID" value="PNO62727.1"/>
    <property type="molecule type" value="Genomic_DNA"/>
</dbReference>
<dbReference type="EMBL" id="LJEX02000169">
    <property type="protein sequence ID" value="OCO78898.1"/>
    <property type="molecule type" value="Genomic_DNA"/>
</dbReference>
<dbReference type="EMBL" id="PQGI02000003">
    <property type="protein sequence ID" value="MEX3189146.1"/>
    <property type="molecule type" value="Genomic_DNA"/>
</dbReference>
<evidence type="ECO:0000313" key="8">
    <source>
        <dbReference type="EMBL" id="AWL68556.1"/>
    </source>
</evidence>
<dbReference type="Proteomes" id="UP000030378">
    <property type="component" value="Unassembled WGS sequence"/>
</dbReference>
<comment type="similarity">
    <text evidence="2">Belongs to the UPF0719 family.</text>
</comment>
<evidence type="ECO:0000256" key="4">
    <source>
        <dbReference type="ARBA" id="ARBA00022692"/>
    </source>
</evidence>
<feature type="transmembrane region" description="Helical" evidence="7">
    <location>
        <begin position="6"/>
        <end position="28"/>
    </location>
</feature>
<dbReference type="EMBL" id="CP029449">
    <property type="protein sequence ID" value="AWL68556.1"/>
    <property type="molecule type" value="Genomic_DNA"/>
</dbReference>
<reference evidence="13" key="4">
    <citation type="submission" date="2017-12" db="EMBL/GenBank/DDBJ databases">
        <title>FDA dAtabase for Regulatory Grade micrObial Sequences (FDA-ARGOS): Supporting development and validation of Infectious Disease Dx tests.</title>
        <authorList>
            <person name="Campos J."/>
            <person name="Goldberg B."/>
            <person name="Tallon L.J."/>
            <person name="Sadzewicz L."/>
            <person name="Sengamalay N."/>
            <person name="Ott S."/>
            <person name="Godinez A."/>
            <person name="Nagaraj S."/>
            <person name="Vavikolanu K."/>
            <person name="Vyas G."/>
            <person name="Nadendla S."/>
            <person name="Aluvathingal J."/>
            <person name="Geyer C."/>
            <person name="Nandy P."/>
            <person name="Hobson J."/>
            <person name="Sichtig H."/>
        </authorList>
    </citation>
    <scope>NUCLEOTIDE SEQUENCE</scope>
    <source>
        <strain evidence="13">FDAARGOS_79</strain>
    </source>
</reference>
<reference evidence="16" key="1">
    <citation type="submission" date="2016-04" db="EMBL/GenBank/DDBJ databases">
        <authorList>
            <person name="Osei Sekyere J."/>
            <person name="Sivertsen A."/>
            <person name="Pedersen A.T."/>
            <person name="Sundsfjord A."/>
        </authorList>
    </citation>
    <scope>NUCLEOTIDE SEQUENCE [LARGE SCALE GENOMIC DNA]</scope>
    <source>
        <strain evidence="16">945174350</strain>
    </source>
</reference>
<evidence type="ECO:0000313" key="15">
    <source>
        <dbReference type="Proteomes" id="UP000030378"/>
    </source>
</evidence>
<reference evidence="11" key="3">
    <citation type="journal article" date="2017" name="PLoS ONE">
        <title>Genomic and phenotypic characterisation of fluoroquinolone resistance mechanisms in Enterobacteriaceae in Durban, South Africa.</title>
        <authorList>
            <person name="Osei Sekyere J."/>
            <person name="Amoako D.G."/>
        </authorList>
    </citation>
    <scope>NUCLEOTIDE SEQUENCE</scope>
    <source>
        <strain evidence="11">945174350</strain>
    </source>
</reference>
<evidence type="ECO:0000313" key="10">
    <source>
        <dbReference type="EMBL" id="MEX3189146.1"/>
    </source>
</evidence>
<dbReference type="PANTHER" id="PTHR40043:SF1">
    <property type="entry name" value="UPF0719 INNER MEMBRANE PROTEIN YJFL"/>
    <property type="match status" value="1"/>
</dbReference>
<dbReference type="Proteomes" id="UP000237365">
    <property type="component" value="Unassembled WGS sequence"/>
</dbReference>
<evidence type="ECO:0000313" key="16">
    <source>
        <dbReference type="Proteomes" id="UP000050489"/>
    </source>
</evidence>
<reference evidence="15" key="5">
    <citation type="submission" date="2017-12" db="EMBL/GenBank/DDBJ databases">
        <title>FDA dAtabase for Regulatory Grade micrObial Sequences (FDA-ARGOS): Supporting development and validation of Infectious Disease Dx tests.</title>
        <authorList>
            <person name="Campos J."/>
            <person name="Goldberg B."/>
            <person name="Tallon L."/>
            <person name="Sadzewicz L."/>
            <person name="Sengamalay N."/>
            <person name="Ott S."/>
            <person name="Godinez A."/>
            <person name="Nagaraj S."/>
            <person name="Vavikolanu K."/>
            <person name="Vyas G."/>
            <person name="Nadendla S."/>
            <person name="Aluvathingal J."/>
            <person name="Geyer C."/>
            <person name="Nandy P."/>
            <person name="Hobson J."/>
            <person name="Sichtig H."/>
        </authorList>
    </citation>
    <scope>NUCLEOTIDE SEQUENCE [LARGE SCALE GENOMIC DNA]</scope>
    <source>
        <strain evidence="15">FDAARGOS_79</strain>
    </source>
</reference>